<dbReference type="Proteomes" id="UP000053342">
    <property type="component" value="Unassembled WGS sequence"/>
</dbReference>
<dbReference type="OrthoDB" id="5303703at2759"/>
<dbReference type="STRING" id="215243.A0A0D2E9P6"/>
<sequence>MASLTPHEDESRARTPEEDECGFYSKKRYAYILDLFREGQDRDLALKAPKTPFSTSTYDLRRRVFTYAHFAGSCDDKSSSEEEYDPATENRRRPTKNTGRPSGSQRSPRVRTHDEAGIAGDAGGLSKRQKIVPLKFRAESSKEFLRNLRSQQIPSGRSKNSCQIDDIGHLVTPQAPHDQLTGLRVEPQDSYLWKLDEESAGIDNANGRALRSRTIPDQEIEHEKGANCASCIAAKKKCTLKTGHPCARFQNQNVECVKWTGNLGVEPSPTIEAEFTAPRMVEAASLSSQTSTSIPIVADDTMQIDTELLIPPRRSSVLDSPQAEPSAPLNIESSSGASRLPTGTSVNPVVLDSPPDSPILSASRDSVRDLVTYWAHPMNFKHAKSAGPCDFCNDFRFGIFGHGRITAEVVQYPGSTELEETGNGHRSNGKDATRMCVICALQRIHISRCTVHDFRTLRIQPDAHPPTLYLQQLHAEVRDPPIANTAYLTCKLCPGLAVWRCCVDKEYDLVGKPLVDGQGRGKGCGLRLCNACKVLVQGFGGVLEKERIMTAYGQGVRADVEFLFKDSLLHQAYFPPRN</sequence>
<gene>
    <name evidence="2" type="ORF">PV06_03142</name>
</gene>
<dbReference type="AlphaFoldDB" id="A0A0D2E9P6"/>
<dbReference type="RefSeq" id="XP_016264905.1">
    <property type="nucleotide sequence ID" value="XM_016403900.1"/>
</dbReference>
<name>A0A0D2E9P6_9EURO</name>
<organism evidence="2 3">
    <name type="scientific">Exophiala oligosperma</name>
    <dbReference type="NCBI Taxonomy" id="215243"/>
    <lineage>
        <taxon>Eukaryota</taxon>
        <taxon>Fungi</taxon>
        <taxon>Dikarya</taxon>
        <taxon>Ascomycota</taxon>
        <taxon>Pezizomycotina</taxon>
        <taxon>Eurotiomycetes</taxon>
        <taxon>Chaetothyriomycetidae</taxon>
        <taxon>Chaetothyriales</taxon>
        <taxon>Herpotrichiellaceae</taxon>
        <taxon>Exophiala</taxon>
    </lineage>
</organism>
<proteinExistence type="predicted"/>
<evidence type="ECO:0008006" key="4">
    <source>
        <dbReference type="Google" id="ProtNLM"/>
    </source>
</evidence>
<dbReference type="GeneID" id="27355216"/>
<dbReference type="VEuPathDB" id="FungiDB:PV06_03142"/>
<reference evidence="2 3" key="1">
    <citation type="submission" date="2015-01" db="EMBL/GenBank/DDBJ databases">
        <title>The Genome Sequence of Exophiala oligosperma CBS72588.</title>
        <authorList>
            <consortium name="The Broad Institute Genomics Platform"/>
            <person name="Cuomo C."/>
            <person name="de Hoog S."/>
            <person name="Gorbushina A."/>
            <person name="Stielow B."/>
            <person name="Teixiera M."/>
            <person name="Abouelleil A."/>
            <person name="Chapman S.B."/>
            <person name="Priest M."/>
            <person name="Young S.K."/>
            <person name="Wortman J."/>
            <person name="Nusbaum C."/>
            <person name="Birren B."/>
        </authorList>
    </citation>
    <scope>NUCLEOTIDE SEQUENCE [LARGE SCALE GENOMIC DNA]</scope>
    <source>
        <strain evidence="2 3">CBS 72588</strain>
    </source>
</reference>
<dbReference type="EMBL" id="KN847334">
    <property type="protein sequence ID" value="KIW44689.1"/>
    <property type="molecule type" value="Genomic_DNA"/>
</dbReference>
<feature type="region of interest" description="Disordered" evidence="1">
    <location>
        <begin position="73"/>
        <end position="124"/>
    </location>
</feature>
<evidence type="ECO:0000313" key="3">
    <source>
        <dbReference type="Proteomes" id="UP000053342"/>
    </source>
</evidence>
<evidence type="ECO:0000313" key="2">
    <source>
        <dbReference type="EMBL" id="KIW44689.1"/>
    </source>
</evidence>
<evidence type="ECO:0000256" key="1">
    <source>
        <dbReference type="SAM" id="MobiDB-lite"/>
    </source>
</evidence>
<accession>A0A0D2E9P6</accession>
<feature type="compositionally biased region" description="Polar residues" evidence="1">
    <location>
        <begin position="331"/>
        <end position="347"/>
    </location>
</feature>
<dbReference type="HOGENOM" id="CLU_485737_0_0_1"/>
<protein>
    <recommendedName>
        <fullName evidence="4">Zn(2)-C6 fungal-type domain-containing protein</fullName>
    </recommendedName>
</protein>
<feature type="region of interest" description="Disordered" evidence="1">
    <location>
        <begin position="316"/>
        <end position="352"/>
    </location>
</feature>
<feature type="compositionally biased region" description="Polar residues" evidence="1">
    <location>
        <begin position="96"/>
        <end position="107"/>
    </location>
</feature>
<keyword evidence="3" id="KW-1185">Reference proteome</keyword>